<evidence type="ECO:0000313" key="13">
    <source>
        <dbReference type="Proteomes" id="UP001303946"/>
    </source>
</evidence>
<dbReference type="Proteomes" id="UP001303946">
    <property type="component" value="Chromosome"/>
</dbReference>
<feature type="region of interest" description="Disordered" evidence="11">
    <location>
        <begin position="169"/>
        <end position="216"/>
    </location>
</feature>
<keyword evidence="12" id="KW-0966">Cell projection</keyword>
<dbReference type="InterPro" id="IPR005503">
    <property type="entry name" value="FliL"/>
</dbReference>
<gene>
    <name evidence="12" type="ORF">RXV79_07085</name>
</gene>
<evidence type="ECO:0000256" key="11">
    <source>
        <dbReference type="SAM" id="MobiDB-lite"/>
    </source>
</evidence>
<dbReference type="PANTHER" id="PTHR35091">
    <property type="entry name" value="FLAGELLAR PROTEIN FLIL"/>
    <property type="match status" value="1"/>
</dbReference>
<evidence type="ECO:0000256" key="4">
    <source>
        <dbReference type="ARBA" id="ARBA00022475"/>
    </source>
</evidence>
<dbReference type="RefSeq" id="WP_316702696.1">
    <property type="nucleotide sequence ID" value="NZ_CP136336.1"/>
</dbReference>
<reference evidence="12 13" key="1">
    <citation type="submission" date="2023-10" db="EMBL/GenBank/DDBJ databases">
        <title>Bacteria for the degradation of biodegradable plastic PBAT(Polybutylene adipate terephthalate).</title>
        <authorList>
            <person name="Weon H.-Y."/>
            <person name="Yeon J."/>
        </authorList>
    </citation>
    <scope>NUCLEOTIDE SEQUENCE [LARGE SCALE GENOMIC DNA]</scope>
    <source>
        <strain evidence="12 13">SBD 7-3</strain>
    </source>
</reference>
<evidence type="ECO:0000313" key="12">
    <source>
        <dbReference type="EMBL" id="WOB09822.1"/>
    </source>
</evidence>
<accession>A0ABZ0D3K2</accession>
<comment type="similarity">
    <text evidence="3 10">Belongs to the FliL family.</text>
</comment>
<dbReference type="PANTHER" id="PTHR35091:SF2">
    <property type="entry name" value="FLAGELLAR PROTEIN FLIL"/>
    <property type="match status" value="1"/>
</dbReference>
<keyword evidence="6 10" id="KW-0812">Transmembrane</keyword>
<keyword evidence="7 10" id="KW-0283">Flagellar rotation</keyword>
<protein>
    <recommendedName>
        <fullName evidence="10">Flagellar protein FliL</fullName>
    </recommendedName>
</protein>
<evidence type="ECO:0000256" key="6">
    <source>
        <dbReference type="ARBA" id="ARBA00022692"/>
    </source>
</evidence>
<keyword evidence="12" id="KW-0969">Cilium</keyword>
<evidence type="ECO:0000256" key="8">
    <source>
        <dbReference type="ARBA" id="ARBA00022989"/>
    </source>
</evidence>
<keyword evidence="8 10" id="KW-1133">Transmembrane helix</keyword>
<evidence type="ECO:0000256" key="1">
    <source>
        <dbReference type="ARBA" id="ARBA00002254"/>
    </source>
</evidence>
<keyword evidence="13" id="KW-1185">Reference proteome</keyword>
<sequence length="216" mass="22703">MSKAAAATADAVAGDAPAPKGKKKLIIILAAVLVLVLGGGAAAVVVMKKRAAAAAAAEEEDGGEASAAAAAEARRKDAAKHPPVFVPLEPFVVNLADKESDRYAQIGVTLEVEDAKFAEEMKAYMPAIRNGILMVLSHKTSGQLLSREGKLALAKDIMREAGLPLGIEMKDEPVAQVESTDDEVEDEDQPKKKKKKASHGSGSPIKRVHFSNFIVQ</sequence>
<keyword evidence="9 10" id="KW-0472">Membrane</keyword>
<comment type="function">
    <text evidence="1 10">Controls the rotational direction of flagella during chemotaxis.</text>
</comment>
<evidence type="ECO:0000256" key="9">
    <source>
        <dbReference type="ARBA" id="ARBA00023136"/>
    </source>
</evidence>
<name>A0ABZ0D3K2_9BURK</name>
<evidence type="ECO:0000256" key="10">
    <source>
        <dbReference type="RuleBase" id="RU364125"/>
    </source>
</evidence>
<evidence type="ECO:0000256" key="3">
    <source>
        <dbReference type="ARBA" id="ARBA00008281"/>
    </source>
</evidence>
<keyword evidence="10" id="KW-0997">Cell inner membrane</keyword>
<keyword evidence="5 10" id="KW-0145">Chemotaxis</keyword>
<comment type="subcellular location">
    <subcellularLocation>
        <location evidence="10">Cell inner membrane</location>
    </subcellularLocation>
    <subcellularLocation>
        <location evidence="2">Cell membrane</location>
        <topology evidence="2">Single-pass membrane protein</topology>
    </subcellularLocation>
</comment>
<feature type="compositionally biased region" description="Acidic residues" evidence="11">
    <location>
        <begin position="179"/>
        <end position="188"/>
    </location>
</feature>
<keyword evidence="4" id="KW-1003">Cell membrane</keyword>
<dbReference type="EMBL" id="CP136336">
    <property type="protein sequence ID" value="WOB09822.1"/>
    <property type="molecule type" value="Genomic_DNA"/>
</dbReference>
<evidence type="ECO:0000256" key="2">
    <source>
        <dbReference type="ARBA" id="ARBA00004162"/>
    </source>
</evidence>
<evidence type="ECO:0000256" key="7">
    <source>
        <dbReference type="ARBA" id="ARBA00022779"/>
    </source>
</evidence>
<keyword evidence="12" id="KW-0282">Flagellum</keyword>
<dbReference type="Pfam" id="PF03748">
    <property type="entry name" value="FliL"/>
    <property type="match status" value="1"/>
</dbReference>
<proteinExistence type="inferred from homology"/>
<feature type="transmembrane region" description="Helical" evidence="10">
    <location>
        <begin position="25"/>
        <end position="46"/>
    </location>
</feature>
<organism evidence="12 13">
    <name type="scientific">Piscinibacter gummiphilus</name>
    <dbReference type="NCBI Taxonomy" id="946333"/>
    <lineage>
        <taxon>Bacteria</taxon>
        <taxon>Pseudomonadati</taxon>
        <taxon>Pseudomonadota</taxon>
        <taxon>Betaproteobacteria</taxon>
        <taxon>Burkholderiales</taxon>
        <taxon>Sphaerotilaceae</taxon>
        <taxon>Piscinibacter</taxon>
    </lineage>
</organism>
<evidence type="ECO:0000256" key="5">
    <source>
        <dbReference type="ARBA" id="ARBA00022500"/>
    </source>
</evidence>